<reference evidence="2 3" key="1">
    <citation type="submission" date="2024-01" db="EMBL/GenBank/DDBJ databases">
        <title>The genomes of 5 underutilized Papilionoideae crops provide insights into root nodulation and disease resistanc.</title>
        <authorList>
            <person name="Jiang F."/>
        </authorList>
    </citation>
    <scope>NUCLEOTIDE SEQUENCE [LARGE SCALE GENOMIC DNA]</scope>
    <source>
        <strain evidence="2">JINMINGXINNONG_FW02</strain>
        <tissue evidence="2">Leaves</tissue>
    </source>
</reference>
<dbReference type="EMBL" id="JAYMYR010000009">
    <property type="protein sequence ID" value="KAK7341335.1"/>
    <property type="molecule type" value="Genomic_DNA"/>
</dbReference>
<evidence type="ECO:0000313" key="2">
    <source>
        <dbReference type="EMBL" id="KAK7341335.1"/>
    </source>
</evidence>
<feature type="region of interest" description="Disordered" evidence="1">
    <location>
        <begin position="127"/>
        <end position="159"/>
    </location>
</feature>
<organism evidence="2 3">
    <name type="scientific">Phaseolus coccineus</name>
    <name type="common">Scarlet runner bean</name>
    <name type="synonym">Phaseolus multiflorus</name>
    <dbReference type="NCBI Taxonomy" id="3886"/>
    <lineage>
        <taxon>Eukaryota</taxon>
        <taxon>Viridiplantae</taxon>
        <taxon>Streptophyta</taxon>
        <taxon>Embryophyta</taxon>
        <taxon>Tracheophyta</taxon>
        <taxon>Spermatophyta</taxon>
        <taxon>Magnoliopsida</taxon>
        <taxon>eudicotyledons</taxon>
        <taxon>Gunneridae</taxon>
        <taxon>Pentapetalae</taxon>
        <taxon>rosids</taxon>
        <taxon>fabids</taxon>
        <taxon>Fabales</taxon>
        <taxon>Fabaceae</taxon>
        <taxon>Papilionoideae</taxon>
        <taxon>50 kb inversion clade</taxon>
        <taxon>NPAAA clade</taxon>
        <taxon>indigoferoid/millettioid clade</taxon>
        <taxon>Phaseoleae</taxon>
        <taxon>Phaseolus</taxon>
    </lineage>
</organism>
<name>A0AAN9LS64_PHACN</name>
<feature type="compositionally biased region" description="Acidic residues" evidence="1">
    <location>
        <begin position="133"/>
        <end position="144"/>
    </location>
</feature>
<evidence type="ECO:0000313" key="3">
    <source>
        <dbReference type="Proteomes" id="UP001374584"/>
    </source>
</evidence>
<proteinExistence type="predicted"/>
<dbReference type="Proteomes" id="UP001374584">
    <property type="component" value="Unassembled WGS sequence"/>
</dbReference>
<evidence type="ECO:0000256" key="1">
    <source>
        <dbReference type="SAM" id="MobiDB-lite"/>
    </source>
</evidence>
<dbReference type="AlphaFoldDB" id="A0AAN9LS64"/>
<gene>
    <name evidence="2" type="ORF">VNO80_24261</name>
</gene>
<feature type="region of interest" description="Disordered" evidence="1">
    <location>
        <begin position="1"/>
        <end position="24"/>
    </location>
</feature>
<accession>A0AAN9LS64</accession>
<sequence>MADFSPSNLYFDPPGLPGKKDQRIDMGPSEVHRDRQNIRNLHQSRFGKASNDVTLDECFVNKRGNQDMESTNFEFSTWFPPLLWNGEITVNLVKSGCFLNLDGSQRVKNVNFIFFNGRFTQVKAVKSVKDSSESSDEDSEEESEKEPSKTPQKRAREVEMVDVSCGKFGF</sequence>
<protein>
    <submittedName>
        <fullName evidence="2">Uncharacterized protein</fullName>
    </submittedName>
</protein>
<keyword evidence="3" id="KW-1185">Reference proteome</keyword>
<comment type="caution">
    <text evidence="2">The sequence shown here is derived from an EMBL/GenBank/DDBJ whole genome shotgun (WGS) entry which is preliminary data.</text>
</comment>